<reference evidence="2" key="1">
    <citation type="submission" date="2023-03" db="EMBL/GenBank/DDBJ databases">
        <title>Massive genome expansion in bonnet fungi (Mycena s.s.) driven by repeated elements and novel gene families across ecological guilds.</title>
        <authorList>
            <consortium name="Lawrence Berkeley National Laboratory"/>
            <person name="Harder C.B."/>
            <person name="Miyauchi S."/>
            <person name="Viragh M."/>
            <person name="Kuo A."/>
            <person name="Thoen E."/>
            <person name="Andreopoulos B."/>
            <person name="Lu D."/>
            <person name="Skrede I."/>
            <person name="Drula E."/>
            <person name="Henrissat B."/>
            <person name="Morin E."/>
            <person name="Kohler A."/>
            <person name="Barry K."/>
            <person name="LaButti K."/>
            <person name="Morin E."/>
            <person name="Salamov A."/>
            <person name="Lipzen A."/>
            <person name="Mereny Z."/>
            <person name="Hegedus B."/>
            <person name="Baldrian P."/>
            <person name="Stursova M."/>
            <person name="Weitz H."/>
            <person name="Taylor A."/>
            <person name="Grigoriev I.V."/>
            <person name="Nagy L.G."/>
            <person name="Martin F."/>
            <person name="Kauserud H."/>
        </authorList>
    </citation>
    <scope>NUCLEOTIDE SEQUENCE</scope>
    <source>
        <strain evidence="2">CBHHK182m</strain>
    </source>
</reference>
<dbReference type="EMBL" id="JARKIB010000080">
    <property type="protein sequence ID" value="KAJ7746402.1"/>
    <property type="molecule type" value="Genomic_DNA"/>
</dbReference>
<dbReference type="GO" id="GO:0006145">
    <property type="term" value="P:purine nucleobase catabolic process"/>
    <property type="evidence" value="ECO:0007669"/>
    <property type="project" value="TreeGrafter"/>
</dbReference>
<dbReference type="SUPFAM" id="SSF51556">
    <property type="entry name" value="Metallo-dependent hydrolases"/>
    <property type="match status" value="2"/>
</dbReference>
<comment type="caution">
    <text evidence="2">The sequence shown here is derived from an EMBL/GenBank/DDBJ whole genome shotgun (WGS) entry which is preliminary data.</text>
</comment>
<proteinExistence type="predicted"/>
<protein>
    <submittedName>
        <fullName evidence="2">Carbohydrate esterase family 9 protein</fullName>
    </submittedName>
</protein>
<dbReference type="Pfam" id="PF01979">
    <property type="entry name" value="Amidohydro_1"/>
    <property type="match status" value="1"/>
</dbReference>
<dbReference type="PANTHER" id="PTHR43668">
    <property type="entry name" value="ALLANTOINASE"/>
    <property type="match status" value="1"/>
</dbReference>
<dbReference type="InterPro" id="IPR006680">
    <property type="entry name" value="Amidohydro-rel"/>
</dbReference>
<dbReference type="AlphaFoldDB" id="A0AAD7IMW2"/>
<dbReference type="InterPro" id="IPR050138">
    <property type="entry name" value="DHOase/Allantoinase_Hydrolase"/>
</dbReference>
<dbReference type="GO" id="GO:0004038">
    <property type="term" value="F:allantoinase activity"/>
    <property type="evidence" value="ECO:0007669"/>
    <property type="project" value="TreeGrafter"/>
</dbReference>
<organism evidence="2 3">
    <name type="scientific">Mycena metata</name>
    <dbReference type="NCBI Taxonomy" id="1033252"/>
    <lineage>
        <taxon>Eukaryota</taxon>
        <taxon>Fungi</taxon>
        <taxon>Dikarya</taxon>
        <taxon>Basidiomycota</taxon>
        <taxon>Agaricomycotina</taxon>
        <taxon>Agaricomycetes</taxon>
        <taxon>Agaricomycetidae</taxon>
        <taxon>Agaricales</taxon>
        <taxon>Marasmiineae</taxon>
        <taxon>Mycenaceae</taxon>
        <taxon>Mycena</taxon>
    </lineage>
</organism>
<sequence length="937" mass="101038">MKRVSLGAARPNRWRLLGPATVLLCLLSYAYYPHLGPSNFSARSQTPSRSSVVSRCHALRLEAGPPEDFHDRTESDRFEPGTKPHLIQNAKLWTGRHNGTEIFSGDILIDKGLIKGVGHFGSAKLQKTYGSELVVIDAKNAWVTPGIVDIHSHIAIGPSPSLDGANDGNSLKGTIQPWLRSLDALHTNDAAYALSIAGGVTTALILPGSANAIGGQAFVMKLRRTVERSSTSMVLEPPYTVNSSFPDPTRPPRWRHMKHACGENPSRVYQNTRMDTIYAFRDAYNTASQIKKQQDEYCSKALANEWEGLGDFPENLQWEALVDVLRGRVKVQIHCYEAVDFDGIVRLSNEFKFPVSAFHHAAEAYLVPDLIKKTWGPTPALAIFATNARYKREGYRASEYAARILADNNLTVIMKSDHPVMDSRYLLYEAQQAHFYGLPDNLAIAAVTKSPAEVMGMGHRIGEIKEGWDADLVIWDSHPLALGATPVQVFIDGIPQLSNPHAVEKPATFQQTPPVPNFDREAQEVLEFDGLPPLEPTPAKSAVVFMNVKSVFAPSASESGIEQLFSVTNDGALGTVVVEDGVITCVGVCSMNLAEATVVDLEAGSISPGLVSFGSPLGLEHIQGEPSTFDGPVYDFLSPNGVPAILGGDGAIIRAVDGLLFQTRDALHAYRAGVTSAIVAPTSYGVLSGLGVAFSLGAAHKLQRGAVLQEVTAVHMAVLQSFSSPSVSTQIALLRKVLLRPVDGPSKEWFEKVTNGEIPLVVEAHSADIIATLILLKKEVERAKGRTIQLTITGAAEAHLLARELGEAGVGVILNPARSFPYQWEDRRILPGPPLTADTPISTFLAHNVTVGVGVLEIWDARNVRFDIAWASYAVGGNMTEAEVLALGSTNVAKLLGAKSARKFTPDLVATRGGDLLSFNSKVVGVISAERGLVDLL</sequence>
<feature type="domain" description="Amidohydrolase-related" evidence="1">
    <location>
        <begin position="402"/>
        <end position="490"/>
    </location>
</feature>
<evidence type="ECO:0000313" key="3">
    <source>
        <dbReference type="Proteomes" id="UP001215598"/>
    </source>
</evidence>
<accession>A0AAD7IMW2</accession>
<dbReference type="InterPro" id="IPR011059">
    <property type="entry name" value="Metal-dep_hydrolase_composite"/>
</dbReference>
<evidence type="ECO:0000259" key="1">
    <source>
        <dbReference type="Pfam" id="PF01979"/>
    </source>
</evidence>
<name>A0AAD7IMW2_9AGAR</name>
<dbReference type="Proteomes" id="UP001215598">
    <property type="component" value="Unassembled WGS sequence"/>
</dbReference>
<keyword evidence="3" id="KW-1185">Reference proteome</keyword>
<dbReference type="PANTHER" id="PTHR43668:SF5">
    <property type="entry name" value="AMIDOHYDROLASE 3 DOMAIN-CONTAINING PROTEIN"/>
    <property type="match status" value="1"/>
</dbReference>
<dbReference type="SUPFAM" id="SSF51338">
    <property type="entry name" value="Composite domain of metallo-dependent hydrolases"/>
    <property type="match status" value="1"/>
</dbReference>
<dbReference type="GO" id="GO:0005737">
    <property type="term" value="C:cytoplasm"/>
    <property type="evidence" value="ECO:0007669"/>
    <property type="project" value="TreeGrafter"/>
</dbReference>
<dbReference type="Gene3D" id="3.20.20.140">
    <property type="entry name" value="Metal-dependent hydrolases"/>
    <property type="match status" value="2"/>
</dbReference>
<gene>
    <name evidence="2" type="ORF">B0H16DRAFT_964542</name>
</gene>
<evidence type="ECO:0000313" key="2">
    <source>
        <dbReference type="EMBL" id="KAJ7746402.1"/>
    </source>
</evidence>
<dbReference type="InterPro" id="IPR032466">
    <property type="entry name" value="Metal_Hydrolase"/>
</dbReference>